<dbReference type="Gene3D" id="3.40.30.10">
    <property type="entry name" value="Glutaredoxin"/>
    <property type="match status" value="1"/>
</dbReference>
<dbReference type="SUPFAM" id="SSF52833">
    <property type="entry name" value="Thioredoxin-like"/>
    <property type="match status" value="1"/>
</dbReference>
<evidence type="ECO:0000256" key="4">
    <source>
        <dbReference type="ARBA" id="ARBA00022559"/>
    </source>
</evidence>
<feature type="active site" description="Cysteine sulfenic acid (-SOH) intermediate" evidence="8">
    <location>
        <position position="133"/>
    </location>
</feature>
<dbReference type="Gramene" id="Pp3c13_7010V3.2">
    <property type="protein sequence ID" value="PAC:32930381.CDS.1"/>
    <property type="gene ID" value="Pp3c13_7010"/>
</dbReference>
<dbReference type="GO" id="GO:0034599">
    <property type="term" value="P:cellular response to oxidative stress"/>
    <property type="evidence" value="ECO:0000318"/>
    <property type="project" value="GO_Central"/>
</dbReference>
<dbReference type="PaxDb" id="3218-PP1S52_248V6.1"/>
<reference evidence="11 13" key="2">
    <citation type="journal article" date="2018" name="Plant J.">
        <title>The Physcomitrella patens chromosome-scale assembly reveals moss genome structure and evolution.</title>
        <authorList>
            <person name="Lang D."/>
            <person name="Ullrich K.K."/>
            <person name="Murat F."/>
            <person name="Fuchs J."/>
            <person name="Jenkins J."/>
            <person name="Haas F.B."/>
            <person name="Piednoel M."/>
            <person name="Gundlach H."/>
            <person name="Van Bel M."/>
            <person name="Meyberg R."/>
            <person name="Vives C."/>
            <person name="Morata J."/>
            <person name="Symeonidi A."/>
            <person name="Hiss M."/>
            <person name="Muchero W."/>
            <person name="Kamisugi Y."/>
            <person name="Saleh O."/>
            <person name="Blanc G."/>
            <person name="Decker E.L."/>
            <person name="van Gessel N."/>
            <person name="Grimwood J."/>
            <person name="Hayes R.D."/>
            <person name="Graham S.W."/>
            <person name="Gunter L.E."/>
            <person name="McDaniel S.F."/>
            <person name="Hoernstein S.N.W."/>
            <person name="Larsson A."/>
            <person name="Li F.W."/>
            <person name="Perroud P.F."/>
            <person name="Phillips J."/>
            <person name="Ranjan P."/>
            <person name="Rokshar D.S."/>
            <person name="Rothfels C.J."/>
            <person name="Schneider L."/>
            <person name="Shu S."/>
            <person name="Stevenson D.W."/>
            <person name="Thummler F."/>
            <person name="Tillich M."/>
            <person name="Villarreal Aguilar J.C."/>
            <person name="Widiez T."/>
            <person name="Wong G.K."/>
            <person name="Wymore A."/>
            <person name="Zhang Y."/>
            <person name="Zimmer A.D."/>
            <person name="Quatrano R.S."/>
            <person name="Mayer K.F.X."/>
            <person name="Goodstein D."/>
            <person name="Casacuberta J.M."/>
            <person name="Vandepoele K."/>
            <person name="Reski R."/>
            <person name="Cuming A.C."/>
            <person name="Tuskan G.A."/>
            <person name="Maumus F."/>
            <person name="Salse J."/>
            <person name="Schmutz J."/>
            <person name="Rensing S.A."/>
        </authorList>
    </citation>
    <scope>NUCLEOTIDE SEQUENCE [LARGE SCALE GENOMIC DNA]</scope>
    <source>
        <strain evidence="12 13">cv. Gransden 2004</strain>
    </source>
</reference>
<organism evidence="11">
    <name type="scientific">Physcomitrium patens</name>
    <name type="common">Spreading-leaved earth moss</name>
    <name type="synonym">Physcomitrella patens</name>
    <dbReference type="NCBI Taxonomy" id="3218"/>
    <lineage>
        <taxon>Eukaryota</taxon>
        <taxon>Viridiplantae</taxon>
        <taxon>Streptophyta</taxon>
        <taxon>Embryophyta</taxon>
        <taxon>Bryophyta</taxon>
        <taxon>Bryophytina</taxon>
        <taxon>Bryopsida</taxon>
        <taxon>Funariidae</taxon>
        <taxon>Funariales</taxon>
        <taxon>Funariaceae</taxon>
        <taxon>Physcomitrium</taxon>
    </lineage>
</organism>
<keyword evidence="4 9" id="KW-0575">Peroxidase</keyword>
<protein>
    <recommendedName>
        <fullName evidence="3 9">Glutaredoxin-dependent peroxiredoxin</fullName>
        <ecNumber evidence="3 9">1.11.1.25</ecNumber>
    </recommendedName>
</protein>
<dbReference type="RefSeq" id="XP_024393393.1">
    <property type="nucleotide sequence ID" value="XM_024537625.2"/>
</dbReference>
<dbReference type="GO" id="GO:0045454">
    <property type="term" value="P:cell redox homeostasis"/>
    <property type="evidence" value="ECO:0000318"/>
    <property type="project" value="GO_Central"/>
</dbReference>
<dbReference type="PANTHER" id="PTHR10430">
    <property type="entry name" value="PEROXIREDOXIN"/>
    <property type="match status" value="1"/>
</dbReference>
<dbReference type="GO" id="GO:0005737">
    <property type="term" value="C:cytoplasm"/>
    <property type="evidence" value="ECO:0000318"/>
    <property type="project" value="GO_Central"/>
</dbReference>
<accession>A0A2K1JL46</accession>
<dbReference type="EnsemblPlants" id="Pp3c13_7010V3.1">
    <property type="protein sequence ID" value="PAC:32930380.CDS.1"/>
    <property type="gene ID" value="Pp3c13_7010"/>
</dbReference>
<evidence type="ECO:0000313" key="11">
    <source>
        <dbReference type="EMBL" id="PNR42239.1"/>
    </source>
</evidence>
<evidence type="ECO:0000256" key="3">
    <source>
        <dbReference type="ARBA" id="ARBA00013016"/>
    </source>
</evidence>
<evidence type="ECO:0000256" key="2">
    <source>
        <dbReference type="ARBA" id="ARBA00010505"/>
    </source>
</evidence>
<keyword evidence="13" id="KW-1185">Reference proteome</keyword>
<dbReference type="GeneID" id="112290846"/>
<dbReference type="Proteomes" id="UP000006727">
    <property type="component" value="Chromosome 13"/>
</dbReference>
<name>A0A2K1JL46_PHYPA</name>
<dbReference type="CDD" id="cd03013">
    <property type="entry name" value="PRX5_like"/>
    <property type="match status" value="1"/>
</dbReference>
<dbReference type="FunFam" id="3.40.30.10:FF:000020">
    <property type="entry name" value="Peroxiredoxin"/>
    <property type="match status" value="1"/>
</dbReference>
<evidence type="ECO:0000256" key="9">
    <source>
        <dbReference type="RuleBase" id="RU366011"/>
    </source>
</evidence>
<keyword evidence="5 9" id="KW-0049">Antioxidant</keyword>
<evidence type="ECO:0000256" key="8">
    <source>
        <dbReference type="PIRSR" id="PIRSR637944-1"/>
    </source>
</evidence>
<evidence type="ECO:0000256" key="1">
    <source>
        <dbReference type="ARBA" id="ARBA00001711"/>
    </source>
</evidence>
<dbReference type="InterPro" id="IPR037944">
    <property type="entry name" value="PRX5-like"/>
</dbReference>
<evidence type="ECO:0000256" key="6">
    <source>
        <dbReference type="ARBA" id="ARBA00023002"/>
    </source>
</evidence>
<evidence type="ECO:0000256" key="5">
    <source>
        <dbReference type="ARBA" id="ARBA00022862"/>
    </source>
</evidence>
<evidence type="ECO:0000313" key="13">
    <source>
        <dbReference type="Proteomes" id="UP000006727"/>
    </source>
</evidence>
<keyword evidence="6 9" id="KW-0560">Oxidoreductase</keyword>
<comment type="similarity">
    <text evidence="2 9">Belongs to the peroxiredoxin family. Prx5 subfamily.</text>
</comment>
<reference evidence="12" key="3">
    <citation type="submission" date="2020-12" db="UniProtKB">
        <authorList>
            <consortium name="EnsemblPlants"/>
        </authorList>
    </citation>
    <scope>IDENTIFICATION</scope>
</reference>
<dbReference type="PROSITE" id="PS51352">
    <property type="entry name" value="THIOREDOXIN_2"/>
    <property type="match status" value="1"/>
</dbReference>
<dbReference type="AlphaFoldDB" id="A0A2K1JL46"/>
<dbReference type="STRING" id="3218.A0A2K1JL46"/>
<dbReference type="EC" id="1.11.1.25" evidence="3 9"/>
<proteinExistence type="inferred from homology"/>
<feature type="domain" description="Thioredoxin" evidence="10">
    <location>
        <begin position="86"/>
        <end position="248"/>
    </location>
</feature>
<dbReference type="Gramene" id="Pp3c13_7010V3.1">
    <property type="protein sequence ID" value="PAC:32930380.CDS.1"/>
    <property type="gene ID" value="Pp3c13_7010"/>
</dbReference>
<keyword evidence="7 9" id="KW-0676">Redox-active center</keyword>
<dbReference type="PANTHER" id="PTHR10430:SF16">
    <property type="entry name" value="PEROXIREDOXIN-5, MITOCHONDRIAL"/>
    <property type="match status" value="1"/>
</dbReference>
<comment type="function">
    <text evidence="9">Thiol-specific peroxidase that catalyzes the reduction of hydrogen peroxide and organic hydroperoxides to water and alcohols, respectively. Plays a role in cell protection against oxidative stress by detoxifying peroxides.</text>
</comment>
<comment type="catalytic activity">
    <reaction evidence="1">
        <text>[glutaredoxin]-dithiol + a hydroperoxide = [glutaredoxin]-disulfide + an alcohol + H2O</text>
        <dbReference type="Rhea" id="RHEA:62624"/>
        <dbReference type="Rhea" id="RHEA-COMP:10729"/>
        <dbReference type="Rhea" id="RHEA-COMP:10730"/>
        <dbReference type="ChEBI" id="CHEBI:15377"/>
        <dbReference type="ChEBI" id="CHEBI:29950"/>
        <dbReference type="ChEBI" id="CHEBI:30879"/>
        <dbReference type="ChEBI" id="CHEBI:35924"/>
        <dbReference type="ChEBI" id="CHEBI:50058"/>
        <dbReference type="EC" id="1.11.1.25"/>
    </reaction>
</comment>
<dbReference type="GO" id="GO:0008379">
    <property type="term" value="F:thioredoxin peroxidase activity"/>
    <property type="evidence" value="ECO:0000318"/>
    <property type="project" value="GO_Central"/>
</dbReference>
<reference evidence="11 13" key="1">
    <citation type="journal article" date="2008" name="Science">
        <title>The Physcomitrella genome reveals evolutionary insights into the conquest of land by plants.</title>
        <authorList>
            <person name="Rensing S."/>
            <person name="Lang D."/>
            <person name="Zimmer A."/>
            <person name="Terry A."/>
            <person name="Salamov A."/>
            <person name="Shapiro H."/>
            <person name="Nishiyama T."/>
            <person name="Perroud P.-F."/>
            <person name="Lindquist E."/>
            <person name="Kamisugi Y."/>
            <person name="Tanahashi T."/>
            <person name="Sakakibara K."/>
            <person name="Fujita T."/>
            <person name="Oishi K."/>
            <person name="Shin-I T."/>
            <person name="Kuroki Y."/>
            <person name="Toyoda A."/>
            <person name="Suzuki Y."/>
            <person name="Hashimoto A."/>
            <person name="Yamaguchi K."/>
            <person name="Sugano A."/>
            <person name="Kohara Y."/>
            <person name="Fujiyama A."/>
            <person name="Anterola A."/>
            <person name="Aoki S."/>
            <person name="Ashton N."/>
            <person name="Barbazuk W.B."/>
            <person name="Barker E."/>
            <person name="Bennetzen J."/>
            <person name="Bezanilla M."/>
            <person name="Blankenship R."/>
            <person name="Cho S.H."/>
            <person name="Dutcher S."/>
            <person name="Estelle M."/>
            <person name="Fawcett J.A."/>
            <person name="Gundlach H."/>
            <person name="Hanada K."/>
            <person name="Heyl A."/>
            <person name="Hicks K.A."/>
            <person name="Hugh J."/>
            <person name="Lohr M."/>
            <person name="Mayer K."/>
            <person name="Melkozernov A."/>
            <person name="Murata T."/>
            <person name="Nelson D."/>
            <person name="Pils B."/>
            <person name="Prigge M."/>
            <person name="Reiss B."/>
            <person name="Renner T."/>
            <person name="Rombauts S."/>
            <person name="Rushton P."/>
            <person name="Sanderfoot A."/>
            <person name="Schween G."/>
            <person name="Shiu S.-H."/>
            <person name="Stueber K."/>
            <person name="Theodoulou F.L."/>
            <person name="Tu H."/>
            <person name="Van de Peer Y."/>
            <person name="Verrier P.J."/>
            <person name="Waters E."/>
            <person name="Wood A."/>
            <person name="Yang L."/>
            <person name="Cove D."/>
            <person name="Cuming A."/>
            <person name="Hasebe M."/>
            <person name="Lucas S."/>
            <person name="Mishler D.B."/>
            <person name="Reski R."/>
            <person name="Grigoriev I."/>
            <person name="Quatrano R.S."/>
            <person name="Boore J.L."/>
        </authorList>
    </citation>
    <scope>NUCLEOTIDE SEQUENCE [LARGE SCALE GENOMIC DNA]</scope>
    <source>
        <strain evidence="12 13">cv. Gransden 2004</strain>
    </source>
</reference>
<evidence type="ECO:0000313" key="12">
    <source>
        <dbReference type="EnsemblPlants" id="PAC:32930380.CDS.1"/>
    </source>
</evidence>
<dbReference type="GO" id="GO:0042744">
    <property type="term" value="P:hydrogen peroxide catabolic process"/>
    <property type="evidence" value="ECO:0000318"/>
    <property type="project" value="GO_Central"/>
</dbReference>
<dbReference type="InterPro" id="IPR013766">
    <property type="entry name" value="Thioredoxin_domain"/>
</dbReference>
<dbReference type="Pfam" id="PF08534">
    <property type="entry name" value="Redoxin"/>
    <property type="match status" value="1"/>
</dbReference>
<dbReference type="EMBL" id="ABEU02000013">
    <property type="protein sequence ID" value="PNR42239.1"/>
    <property type="molecule type" value="Genomic_DNA"/>
</dbReference>
<evidence type="ECO:0000256" key="7">
    <source>
        <dbReference type="ARBA" id="ARBA00023284"/>
    </source>
</evidence>
<evidence type="ECO:0000259" key="10">
    <source>
        <dbReference type="PROSITE" id="PS51352"/>
    </source>
</evidence>
<dbReference type="InterPro" id="IPR013740">
    <property type="entry name" value="Redoxin"/>
</dbReference>
<sequence>MASAIASKVSAVGAVARRELAPSVASKASVASLVAARKACLGTSQSLSSVSWVASRVGLKKPAARFVSSSSSSSSRSGAGQVVATISVGDKLPEAQLSYFDKDGNVQSVSVSELTKGKKVVLFAVPGAFTPTCSSKHLPGFVAKADELRKAGVDTLACVSVNDAFVMQAWGKSAGVGDSVLMLSDGLAKFTQALGTAVDLTDKVEGLGIRSRRYSMLVEDGVVKVLNLEVGGAFTNSSAEEILSSLQKANA</sequence>
<dbReference type="InterPro" id="IPR036249">
    <property type="entry name" value="Thioredoxin-like_sf"/>
</dbReference>
<dbReference type="OMA" id="TEWGKAH"/>
<gene>
    <name evidence="12" type="primary">LOC112290846</name>
    <name evidence="11" type="ORF">PHYPA_017068</name>
</gene>
<dbReference type="OrthoDB" id="1882547at2759"/>
<dbReference type="EnsemblPlants" id="Pp3c13_7010V3.2">
    <property type="protein sequence ID" value="PAC:32930381.CDS.1"/>
    <property type="gene ID" value="Pp3c13_7010"/>
</dbReference>